<dbReference type="KEGG" id="ccb:Clocel_1933"/>
<dbReference type="CDD" id="cd01080">
    <property type="entry name" value="NAD_bind_m-THF_DH_Cyclohyd"/>
    <property type="match status" value="1"/>
</dbReference>
<evidence type="ECO:0000256" key="8">
    <source>
        <dbReference type="ARBA" id="ARBA00023102"/>
    </source>
</evidence>
<comment type="pathway">
    <text evidence="1 11">One-carbon metabolism; tetrahydrofolate interconversion.</text>
</comment>
<comment type="function">
    <text evidence="11">Catalyzes the oxidation of 5,10-methylenetetrahydrofolate to 5,10-methenyltetrahydrofolate and then the hydrolysis of 5,10-methenyltetrahydrofolate to 10-formyltetrahydrofolate.</text>
</comment>
<dbReference type="Gene3D" id="3.40.50.10860">
    <property type="entry name" value="Leucine Dehydrogenase, chain A, domain 1"/>
    <property type="match status" value="1"/>
</dbReference>
<dbReference type="HOGENOM" id="CLU_034045_2_1_9"/>
<evidence type="ECO:0000256" key="10">
    <source>
        <dbReference type="ARBA" id="ARBA00023268"/>
    </source>
</evidence>
<evidence type="ECO:0000313" key="15">
    <source>
        <dbReference type="Proteomes" id="UP000002730"/>
    </source>
</evidence>
<keyword evidence="2 11" id="KW-0554">One-carbon metabolism</keyword>
<dbReference type="InterPro" id="IPR020630">
    <property type="entry name" value="THF_DH/CycHdrlase_cat_dom"/>
</dbReference>
<dbReference type="OrthoDB" id="9803580at2"/>
<keyword evidence="4 11" id="KW-0658">Purine biosynthesis</keyword>
<keyword evidence="7 11" id="KW-0560">Oxidoreductase</keyword>
<keyword evidence="8 11" id="KW-0368">Histidine biosynthesis</keyword>
<dbReference type="SUPFAM" id="SSF53223">
    <property type="entry name" value="Aminoacid dehydrogenase-like, N-terminal domain"/>
    <property type="match status" value="1"/>
</dbReference>
<evidence type="ECO:0000256" key="5">
    <source>
        <dbReference type="ARBA" id="ARBA00022801"/>
    </source>
</evidence>
<comment type="catalytic activity">
    <reaction evidence="11">
        <text>(6R)-5,10-methylene-5,6,7,8-tetrahydrofolate + NADP(+) = (6R)-5,10-methenyltetrahydrofolate + NADPH</text>
        <dbReference type="Rhea" id="RHEA:22812"/>
        <dbReference type="ChEBI" id="CHEBI:15636"/>
        <dbReference type="ChEBI" id="CHEBI:57455"/>
        <dbReference type="ChEBI" id="CHEBI:57783"/>
        <dbReference type="ChEBI" id="CHEBI:58349"/>
        <dbReference type="EC" id="1.5.1.5"/>
    </reaction>
</comment>
<dbReference type="InterPro" id="IPR036291">
    <property type="entry name" value="NAD(P)-bd_dom_sf"/>
</dbReference>
<dbReference type="GO" id="GO:0004488">
    <property type="term" value="F:methylenetetrahydrofolate dehydrogenase (NADP+) activity"/>
    <property type="evidence" value="ECO:0007669"/>
    <property type="project" value="UniProtKB-UniRule"/>
</dbReference>
<dbReference type="EMBL" id="CP002160">
    <property type="protein sequence ID" value="ADL51677.1"/>
    <property type="molecule type" value="Genomic_DNA"/>
</dbReference>
<dbReference type="Pfam" id="PF00763">
    <property type="entry name" value="THF_DHG_CYH"/>
    <property type="match status" value="1"/>
</dbReference>
<dbReference type="FunFam" id="3.40.50.720:FF:000094">
    <property type="entry name" value="Bifunctional protein FolD"/>
    <property type="match status" value="1"/>
</dbReference>
<dbReference type="PRINTS" id="PR00085">
    <property type="entry name" value="THFDHDRGNASE"/>
</dbReference>
<keyword evidence="3 11" id="KW-0028">Amino-acid biosynthesis</keyword>
<keyword evidence="6 11" id="KW-0521">NADP</keyword>
<dbReference type="InterPro" id="IPR046346">
    <property type="entry name" value="Aminoacid_DH-like_N_sf"/>
</dbReference>
<comment type="subunit">
    <text evidence="11">Homodimer.</text>
</comment>
<evidence type="ECO:0000256" key="6">
    <source>
        <dbReference type="ARBA" id="ARBA00022857"/>
    </source>
</evidence>
<keyword evidence="5 11" id="KW-0378">Hydrolase</keyword>
<evidence type="ECO:0000256" key="2">
    <source>
        <dbReference type="ARBA" id="ARBA00022563"/>
    </source>
</evidence>
<evidence type="ECO:0000256" key="9">
    <source>
        <dbReference type="ARBA" id="ARBA00023167"/>
    </source>
</evidence>
<dbReference type="PANTHER" id="PTHR48099:SF5">
    <property type="entry name" value="C-1-TETRAHYDROFOLATE SYNTHASE, CYTOPLASMIC"/>
    <property type="match status" value="1"/>
</dbReference>
<comment type="catalytic activity">
    <reaction evidence="11">
        <text>(6R)-5,10-methenyltetrahydrofolate + H2O = (6R)-10-formyltetrahydrofolate + H(+)</text>
        <dbReference type="Rhea" id="RHEA:23700"/>
        <dbReference type="ChEBI" id="CHEBI:15377"/>
        <dbReference type="ChEBI" id="CHEBI:15378"/>
        <dbReference type="ChEBI" id="CHEBI:57455"/>
        <dbReference type="ChEBI" id="CHEBI:195366"/>
        <dbReference type="EC" id="3.5.4.9"/>
    </reaction>
</comment>
<keyword evidence="10 11" id="KW-0511">Multifunctional enzyme</keyword>
<evidence type="ECO:0000256" key="3">
    <source>
        <dbReference type="ARBA" id="ARBA00022605"/>
    </source>
</evidence>
<feature type="binding site" evidence="11">
    <location>
        <begin position="165"/>
        <end position="167"/>
    </location>
    <ligand>
        <name>NADP(+)</name>
        <dbReference type="ChEBI" id="CHEBI:58349"/>
    </ligand>
</feature>
<dbReference type="HAMAP" id="MF_01576">
    <property type="entry name" value="THF_DHG_CYH"/>
    <property type="match status" value="1"/>
</dbReference>
<dbReference type="RefSeq" id="WP_010077105.1">
    <property type="nucleotide sequence ID" value="NC_014393.1"/>
</dbReference>
<accession>D9SLU6</accession>
<evidence type="ECO:0000259" key="12">
    <source>
        <dbReference type="Pfam" id="PF00763"/>
    </source>
</evidence>
<comment type="similarity">
    <text evidence="11">Belongs to the tetrahydrofolate dehydrogenase/cyclohydrolase family.</text>
</comment>
<evidence type="ECO:0000256" key="7">
    <source>
        <dbReference type="ARBA" id="ARBA00023002"/>
    </source>
</evidence>
<sequence length="281" mass="30555">MEKIINGKALALQYQDDIINFIKEREATNLRLPAISLIQVGNDGGSNYYRESVKKLCEKLKITVKECIYEENIEEKVFLDSVKAVDEDINVDGILMLMPLPKHIDSNKAIDQISQGKDIDGLTDNNIGKFYSGKKAFIPCTAKAVLAILESLPIELEGKNVVVLGRSNVVGKPVSNLLIGKNATVTTCHSKTENLKEVCKRADILVAAIGKPKFIGNEYVKEGAIVIDVGTTYYEGKLTGDVNFDEVSELASFITPVPGGVGALTTTMLLSSLCEACKNNV</sequence>
<dbReference type="GO" id="GO:0000105">
    <property type="term" value="P:L-histidine biosynthetic process"/>
    <property type="evidence" value="ECO:0007669"/>
    <property type="project" value="UniProtKB-KW"/>
</dbReference>
<comment type="caution">
    <text evidence="11">Lacks conserved residue(s) required for the propagation of feature annotation.</text>
</comment>
<dbReference type="EC" id="1.5.1.5" evidence="11"/>
<dbReference type="PANTHER" id="PTHR48099">
    <property type="entry name" value="C-1-TETRAHYDROFOLATE SYNTHASE, CYTOPLASMIC-RELATED"/>
    <property type="match status" value="1"/>
</dbReference>
<dbReference type="InterPro" id="IPR020631">
    <property type="entry name" value="THF_DH/CycHdrlase_NAD-bd_dom"/>
</dbReference>
<organism evidence="14 15">
    <name type="scientific">Clostridium cellulovorans (strain ATCC 35296 / DSM 3052 / OCM 3 / 743B)</name>
    <dbReference type="NCBI Taxonomy" id="573061"/>
    <lineage>
        <taxon>Bacteria</taxon>
        <taxon>Bacillati</taxon>
        <taxon>Bacillota</taxon>
        <taxon>Clostridia</taxon>
        <taxon>Eubacteriales</taxon>
        <taxon>Clostridiaceae</taxon>
        <taxon>Clostridium</taxon>
    </lineage>
</organism>
<dbReference type="InterPro" id="IPR000672">
    <property type="entry name" value="THF_DH/CycHdrlase"/>
</dbReference>
<evidence type="ECO:0000259" key="13">
    <source>
        <dbReference type="Pfam" id="PF02882"/>
    </source>
</evidence>
<name>D9SLU6_CLOC7</name>
<dbReference type="GO" id="GO:0004477">
    <property type="term" value="F:methenyltetrahydrofolate cyclohydrolase activity"/>
    <property type="evidence" value="ECO:0007669"/>
    <property type="project" value="UniProtKB-UniRule"/>
</dbReference>
<dbReference type="AlphaFoldDB" id="D9SLU6"/>
<proteinExistence type="inferred from homology"/>
<dbReference type="SUPFAM" id="SSF51735">
    <property type="entry name" value="NAD(P)-binding Rossmann-fold domains"/>
    <property type="match status" value="1"/>
</dbReference>
<feature type="domain" description="Tetrahydrofolate dehydrogenase/cyclohydrolase catalytic" evidence="12">
    <location>
        <begin position="5"/>
        <end position="120"/>
    </location>
</feature>
<evidence type="ECO:0000256" key="4">
    <source>
        <dbReference type="ARBA" id="ARBA00022755"/>
    </source>
</evidence>
<keyword evidence="9 11" id="KW-0486">Methionine biosynthesis</keyword>
<reference evidence="14 15" key="1">
    <citation type="submission" date="2010-08" db="EMBL/GenBank/DDBJ databases">
        <title>Complete sequence of Clostridium cellulovorans 743B.</title>
        <authorList>
            <consortium name="US DOE Joint Genome Institute"/>
            <person name="Lucas S."/>
            <person name="Copeland A."/>
            <person name="Lapidus A."/>
            <person name="Cheng J.-F."/>
            <person name="Bruce D."/>
            <person name="Goodwin L."/>
            <person name="Pitluck S."/>
            <person name="Chertkov O."/>
            <person name="Detter J.C."/>
            <person name="Han C."/>
            <person name="Tapia R."/>
            <person name="Land M."/>
            <person name="Hauser L."/>
            <person name="Chang Y.-J."/>
            <person name="Jeffries C."/>
            <person name="Kyrpides N."/>
            <person name="Ivanova N."/>
            <person name="Mikhailova N."/>
            <person name="Hemme C.L."/>
            <person name="Woyke T."/>
        </authorList>
    </citation>
    <scope>NUCLEOTIDE SEQUENCE [LARGE SCALE GENOMIC DNA]</scope>
    <source>
        <strain evidence="15">ATCC 35296 / DSM 3052 / OCM 3 / 743B</strain>
    </source>
</reference>
<dbReference type="Gene3D" id="3.40.50.720">
    <property type="entry name" value="NAD(P)-binding Rossmann-like Domain"/>
    <property type="match status" value="1"/>
</dbReference>
<dbReference type="GO" id="GO:0006164">
    <property type="term" value="P:purine nucleotide biosynthetic process"/>
    <property type="evidence" value="ECO:0007669"/>
    <property type="project" value="UniProtKB-KW"/>
</dbReference>
<dbReference type="GO" id="GO:0005829">
    <property type="term" value="C:cytosol"/>
    <property type="evidence" value="ECO:0007669"/>
    <property type="project" value="TreeGrafter"/>
</dbReference>
<dbReference type="STRING" id="573061.Clocel_1933"/>
<feature type="domain" description="Tetrahydrofolate dehydrogenase/cyclohydrolase NAD(P)-binding" evidence="13">
    <location>
        <begin position="139"/>
        <end position="280"/>
    </location>
</feature>
<dbReference type="eggNOG" id="COG0190">
    <property type="taxonomic scope" value="Bacteria"/>
</dbReference>
<dbReference type="UniPathway" id="UPA00193"/>
<evidence type="ECO:0000256" key="1">
    <source>
        <dbReference type="ARBA" id="ARBA00004777"/>
    </source>
</evidence>
<protein>
    <recommendedName>
        <fullName evidence="11">Bifunctional protein FolD</fullName>
    </recommendedName>
    <domain>
        <recommendedName>
            <fullName evidence="11">Methylenetetrahydrofolate dehydrogenase</fullName>
            <ecNumber evidence="11">1.5.1.5</ecNumber>
        </recommendedName>
    </domain>
    <domain>
        <recommendedName>
            <fullName evidence="11">Methenyltetrahydrofolate cyclohydrolase</fullName>
            <ecNumber evidence="11">3.5.4.9</ecNumber>
        </recommendedName>
    </domain>
</protein>
<dbReference type="GO" id="GO:0035999">
    <property type="term" value="P:tetrahydrofolate interconversion"/>
    <property type="evidence" value="ECO:0007669"/>
    <property type="project" value="UniProtKB-UniRule"/>
</dbReference>
<evidence type="ECO:0000256" key="11">
    <source>
        <dbReference type="HAMAP-Rule" id="MF_01576"/>
    </source>
</evidence>
<dbReference type="GO" id="GO:0009086">
    <property type="term" value="P:methionine biosynthetic process"/>
    <property type="evidence" value="ECO:0007669"/>
    <property type="project" value="UniProtKB-KW"/>
</dbReference>
<gene>
    <name evidence="11" type="primary">folD</name>
    <name evidence="14" type="ordered locus">Clocel_1933</name>
</gene>
<dbReference type="Proteomes" id="UP000002730">
    <property type="component" value="Chromosome"/>
</dbReference>
<keyword evidence="15" id="KW-1185">Reference proteome</keyword>
<dbReference type="EC" id="3.5.4.9" evidence="11"/>
<dbReference type="Pfam" id="PF02882">
    <property type="entry name" value="THF_DHG_CYH_C"/>
    <property type="match status" value="1"/>
</dbReference>
<evidence type="ECO:0000313" key="14">
    <source>
        <dbReference type="EMBL" id="ADL51677.1"/>
    </source>
</evidence>
<feature type="binding site" evidence="11">
    <location>
        <position position="231"/>
    </location>
    <ligand>
        <name>NADP(+)</name>
        <dbReference type="ChEBI" id="CHEBI:58349"/>
    </ligand>
</feature>